<evidence type="ECO:0000313" key="1">
    <source>
        <dbReference type="EMBL" id="KAJ3490070.1"/>
    </source>
</evidence>
<protein>
    <submittedName>
        <fullName evidence="1">Uncharacterized protein</fullName>
    </submittedName>
</protein>
<reference evidence="1" key="1">
    <citation type="submission" date="2022-07" db="EMBL/GenBank/DDBJ databases">
        <title>Genome Sequence of Lecanicillium saksenae.</title>
        <authorList>
            <person name="Buettner E."/>
        </authorList>
    </citation>
    <scope>NUCLEOTIDE SEQUENCE</scope>
    <source>
        <strain evidence="1">VT-O1</strain>
    </source>
</reference>
<accession>A0ACC1QR91</accession>
<comment type="caution">
    <text evidence="1">The sequence shown here is derived from an EMBL/GenBank/DDBJ whole genome shotgun (WGS) entry which is preliminary data.</text>
</comment>
<gene>
    <name evidence="1" type="ORF">NLG97_g5855</name>
</gene>
<name>A0ACC1QR91_9HYPO</name>
<evidence type="ECO:0000313" key="2">
    <source>
        <dbReference type="Proteomes" id="UP001148737"/>
    </source>
</evidence>
<proteinExistence type="predicted"/>
<dbReference type="Proteomes" id="UP001148737">
    <property type="component" value="Unassembled WGS sequence"/>
</dbReference>
<organism evidence="1 2">
    <name type="scientific">Lecanicillium saksenae</name>
    <dbReference type="NCBI Taxonomy" id="468837"/>
    <lineage>
        <taxon>Eukaryota</taxon>
        <taxon>Fungi</taxon>
        <taxon>Dikarya</taxon>
        <taxon>Ascomycota</taxon>
        <taxon>Pezizomycotina</taxon>
        <taxon>Sordariomycetes</taxon>
        <taxon>Hypocreomycetidae</taxon>
        <taxon>Hypocreales</taxon>
        <taxon>Cordycipitaceae</taxon>
        <taxon>Lecanicillium</taxon>
    </lineage>
</organism>
<sequence length="245" mass="26102">MRHLFAVTTLFGYAIADSCFDKCHQAYDECRAASDANQSFCAAQIDGCLGYDWSSSGTNKPSVCANSTENIMWTTEVVTAYTTYCPGPTAVIINNKTHIVTEATTLTVTACPCTVTKPIWKLNDAAQPTNAPQTSKVPQPSHGLRPGSSAERECAEKCYDQYINCRGAPSSNESFCVAQIDGCLGYNWSGSGAGKPTECKKPTTRPNSPSGGTNQPPVVTSAGADIARLNICIVLIALAMMYTLD</sequence>
<dbReference type="EMBL" id="JANAKD010000704">
    <property type="protein sequence ID" value="KAJ3490070.1"/>
    <property type="molecule type" value="Genomic_DNA"/>
</dbReference>
<keyword evidence="2" id="KW-1185">Reference proteome</keyword>